<dbReference type="STRING" id="1160497.A0A1L9VW23"/>
<dbReference type="OrthoDB" id="74360at2759"/>
<sequence>MTLFRDESPPKVDLRKMMDEHPVPSISPGKLDPASMAGDEPTKQACSILDRLNAALAADNAEMLDSCFFPGQAYWKDQLALTYHLRTFATPGVIAASLLETKALRKVTGEITVDGKAQFSQDLPTLPFIDCGITFRTESPAATCGGKVILLPVNGELDKVIEWKIWVLSTTIENLDLQQENEKLLQSPARQLKCRDDFQTDVFIIGGGNAAVALAARLKALGVESVMAERNPQPGDNWALRYDCMRFHLPTSFCDMPYMPYKEALRGSHLLTRSELASQVRQYVETFNLNMITSAQIQSTQYDQSAKRWIIKYETPAGQGMAISKHLVLATGVASQQYNIPQIADSQLYQGVSMHSAQYQDGKQLAKQAKSVLIIGSANTAFDVMEDCHAAGLQTTMVVRSPTYIVPEEYICHKASLGVYDTGVAAADRRFLLLPSHVDGQLARCLMGMFAEQEPDRYASLAAAGFPVIDSRHPESALMHNLLERAGGHYVDVGGTKLLVEGKVSVKAGVEPVAYTTKGLRFSDGSCADADAIVWCTGFSDKNVRDSAAQILGGSHSEWNVNEAKGRLIGPGDIAACLDATWGLDAEGEIRGMWKRHLHLDDDNFWIMGGYTQQHRWHSRTLALQIKAGLEGVLPPAYRDTPLPRPR</sequence>
<dbReference type="GO" id="GO:0050660">
    <property type="term" value="F:flavin adenine dinucleotide binding"/>
    <property type="evidence" value="ECO:0007669"/>
    <property type="project" value="TreeGrafter"/>
</dbReference>
<keyword evidence="1" id="KW-0560">Oxidoreductase</keyword>
<evidence type="ECO:0008006" key="5">
    <source>
        <dbReference type="Google" id="ProtNLM"/>
    </source>
</evidence>
<evidence type="ECO:0000256" key="2">
    <source>
        <dbReference type="SAM" id="MobiDB-lite"/>
    </source>
</evidence>
<accession>A0A1L9VW23</accession>
<dbReference type="Pfam" id="PF13738">
    <property type="entry name" value="Pyr_redox_3"/>
    <property type="match status" value="1"/>
</dbReference>
<dbReference type="Gene3D" id="3.50.50.60">
    <property type="entry name" value="FAD/NAD(P)-binding domain"/>
    <property type="match status" value="1"/>
</dbReference>
<evidence type="ECO:0000313" key="3">
    <source>
        <dbReference type="EMBL" id="OJJ88108.1"/>
    </source>
</evidence>
<dbReference type="PANTHER" id="PTHR43539">
    <property type="entry name" value="FLAVIN-BINDING MONOOXYGENASE-LIKE PROTEIN (AFU_ORTHOLOGUE AFUA_4G09220)"/>
    <property type="match status" value="1"/>
</dbReference>
<dbReference type="PANTHER" id="PTHR43539:SF68">
    <property type="entry name" value="FLAVIN-BINDING MONOOXYGENASE-LIKE PROTEIN (AFU_ORTHOLOGUE AFUA_4G09220)"/>
    <property type="match status" value="1"/>
</dbReference>
<evidence type="ECO:0000256" key="1">
    <source>
        <dbReference type="ARBA" id="ARBA00023002"/>
    </source>
</evidence>
<proteinExistence type="predicted"/>
<dbReference type="GO" id="GO:0004497">
    <property type="term" value="F:monooxygenase activity"/>
    <property type="evidence" value="ECO:0007669"/>
    <property type="project" value="TreeGrafter"/>
</dbReference>
<dbReference type="SUPFAM" id="SSF51905">
    <property type="entry name" value="FAD/NAD(P)-binding domain"/>
    <property type="match status" value="1"/>
</dbReference>
<dbReference type="EMBL" id="KV878890">
    <property type="protein sequence ID" value="OJJ88108.1"/>
    <property type="molecule type" value="Genomic_DNA"/>
</dbReference>
<dbReference type="GeneID" id="34460452"/>
<protein>
    <recommendedName>
        <fullName evidence="5">FAD/NAD(P)-binding domain-containing protein</fullName>
    </recommendedName>
</protein>
<feature type="region of interest" description="Disordered" evidence="2">
    <location>
        <begin position="1"/>
        <end position="39"/>
    </location>
</feature>
<dbReference type="VEuPathDB" id="FungiDB:ASPGLDRAFT_32557"/>
<dbReference type="RefSeq" id="XP_022404791.1">
    <property type="nucleotide sequence ID" value="XM_022544191.1"/>
</dbReference>
<evidence type="ECO:0000313" key="4">
    <source>
        <dbReference type="Proteomes" id="UP000184300"/>
    </source>
</evidence>
<keyword evidence="4" id="KW-1185">Reference proteome</keyword>
<dbReference type="Proteomes" id="UP000184300">
    <property type="component" value="Unassembled WGS sequence"/>
</dbReference>
<dbReference type="InterPro" id="IPR050982">
    <property type="entry name" value="Auxin_biosynth/cation_transpt"/>
</dbReference>
<gene>
    <name evidence="3" type="ORF">ASPGLDRAFT_32557</name>
</gene>
<feature type="compositionally biased region" description="Basic and acidic residues" evidence="2">
    <location>
        <begin position="1"/>
        <end position="22"/>
    </location>
</feature>
<name>A0A1L9VW23_ASPGL</name>
<dbReference type="InterPro" id="IPR036188">
    <property type="entry name" value="FAD/NAD-bd_sf"/>
</dbReference>
<organism evidence="3 4">
    <name type="scientific">Aspergillus glaucus CBS 516.65</name>
    <dbReference type="NCBI Taxonomy" id="1160497"/>
    <lineage>
        <taxon>Eukaryota</taxon>
        <taxon>Fungi</taxon>
        <taxon>Dikarya</taxon>
        <taxon>Ascomycota</taxon>
        <taxon>Pezizomycotina</taxon>
        <taxon>Eurotiomycetes</taxon>
        <taxon>Eurotiomycetidae</taxon>
        <taxon>Eurotiales</taxon>
        <taxon>Aspergillaceae</taxon>
        <taxon>Aspergillus</taxon>
        <taxon>Aspergillus subgen. Aspergillus</taxon>
    </lineage>
</organism>
<reference evidence="4" key="1">
    <citation type="journal article" date="2017" name="Genome Biol.">
        <title>Comparative genomics reveals high biological diversity and specific adaptations in the industrially and medically important fungal genus Aspergillus.</title>
        <authorList>
            <person name="de Vries R.P."/>
            <person name="Riley R."/>
            <person name="Wiebenga A."/>
            <person name="Aguilar-Osorio G."/>
            <person name="Amillis S."/>
            <person name="Uchima C.A."/>
            <person name="Anderluh G."/>
            <person name="Asadollahi M."/>
            <person name="Askin M."/>
            <person name="Barry K."/>
            <person name="Battaglia E."/>
            <person name="Bayram O."/>
            <person name="Benocci T."/>
            <person name="Braus-Stromeyer S.A."/>
            <person name="Caldana C."/>
            <person name="Canovas D."/>
            <person name="Cerqueira G.C."/>
            <person name="Chen F."/>
            <person name="Chen W."/>
            <person name="Choi C."/>
            <person name="Clum A."/>
            <person name="Dos Santos R.A."/>
            <person name="Damasio A.R."/>
            <person name="Diallinas G."/>
            <person name="Emri T."/>
            <person name="Fekete E."/>
            <person name="Flipphi M."/>
            <person name="Freyberg S."/>
            <person name="Gallo A."/>
            <person name="Gournas C."/>
            <person name="Habgood R."/>
            <person name="Hainaut M."/>
            <person name="Harispe M.L."/>
            <person name="Henrissat B."/>
            <person name="Hilden K.S."/>
            <person name="Hope R."/>
            <person name="Hossain A."/>
            <person name="Karabika E."/>
            <person name="Karaffa L."/>
            <person name="Karanyi Z."/>
            <person name="Krasevec N."/>
            <person name="Kuo A."/>
            <person name="Kusch H."/>
            <person name="LaButti K."/>
            <person name="Lagendijk E.L."/>
            <person name="Lapidus A."/>
            <person name="Levasseur A."/>
            <person name="Lindquist E."/>
            <person name="Lipzen A."/>
            <person name="Logrieco A.F."/>
            <person name="MacCabe A."/>
            <person name="Maekelae M.R."/>
            <person name="Malavazi I."/>
            <person name="Melin P."/>
            <person name="Meyer V."/>
            <person name="Mielnichuk N."/>
            <person name="Miskei M."/>
            <person name="Molnar A.P."/>
            <person name="Mule G."/>
            <person name="Ngan C.Y."/>
            <person name="Orejas M."/>
            <person name="Orosz E."/>
            <person name="Ouedraogo J.P."/>
            <person name="Overkamp K.M."/>
            <person name="Park H.-S."/>
            <person name="Perrone G."/>
            <person name="Piumi F."/>
            <person name="Punt P.J."/>
            <person name="Ram A.F."/>
            <person name="Ramon A."/>
            <person name="Rauscher S."/>
            <person name="Record E."/>
            <person name="Riano-Pachon D.M."/>
            <person name="Robert V."/>
            <person name="Roehrig J."/>
            <person name="Ruller R."/>
            <person name="Salamov A."/>
            <person name="Salih N.S."/>
            <person name="Samson R.A."/>
            <person name="Sandor E."/>
            <person name="Sanguinetti M."/>
            <person name="Schuetze T."/>
            <person name="Sepcic K."/>
            <person name="Shelest E."/>
            <person name="Sherlock G."/>
            <person name="Sophianopoulou V."/>
            <person name="Squina F.M."/>
            <person name="Sun H."/>
            <person name="Susca A."/>
            <person name="Todd R.B."/>
            <person name="Tsang A."/>
            <person name="Unkles S.E."/>
            <person name="van de Wiele N."/>
            <person name="van Rossen-Uffink D."/>
            <person name="Oliveira J.V."/>
            <person name="Vesth T.C."/>
            <person name="Visser J."/>
            <person name="Yu J.-H."/>
            <person name="Zhou M."/>
            <person name="Andersen M.R."/>
            <person name="Archer D.B."/>
            <person name="Baker S.E."/>
            <person name="Benoit I."/>
            <person name="Brakhage A.A."/>
            <person name="Braus G.H."/>
            <person name="Fischer R."/>
            <person name="Frisvad J.C."/>
            <person name="Goldman G.H."/>
            <person name="Houbraken J."/>
            <person name="Oakley B."/>
            <person name="Pocsi I."/>
            <person name="Scazzocchio C."/>
            <person name="Seiboth B."/>
            <person name="vanKuyk P.A."/>
            <person name="Wortman J."/>
            <person name="Dyer P.S."/>
            <person name="Grigoriev I.V."/>
        </authorList>
    </citation>
    <scope>NUCLEOTIDE SEQUENCE [LARGE SCALE GENOMIC DNA]</scope>
    <source>
        <strain evidence="4">CBS 516.65</strain>
    </source>
</reference>
<dbReference type="AlphaFoldDB" id="A0A1L9VW23"/>